<accession>A0A562UUN7</accession>
<keyword evidence="3" id="KW-1185">Reference proteome</keyword>
<dbReference type="EMBL" id="VLLK01000001">
    <property type="protein sequence ID" value="TWJ09287.1"/>
    <property type="molecule type" value="Genomic_DNA"/>
</dbReference>
<proteinExistence type="predicted"/>
<sequence>MTEPAKYREHRYRSADGRLDLFARDYPAKGEKNQSPPLLMMHGLTRNSADFEPLIELLGIGNQRMIVPDQRGRGQSDYDGDPANYRPDVYAADMWALLYDLGIERVICIGTSMGGLIAMVMGATSPERVAGIALNDVGPEVSQAGLDRIRSYVGGGDPMTNWDKAAIRCADINGSALLGFDDSDWLAFAKRTCCELPDGTIRFAYDPAISRSMEDQEPATVPPDLWGLWDALAETPILTIRGEHSDILERQTVAEMQRRHPEDFSSIEVRDRGHAPILDEPEAVRAIGRFLTELTN</sequence>
<dbReference type="InterPro" id="IPR050228">
    <property type="entry name" value="Carboxylesterase_BioH"/>
</dbReference>
<comment type="caution">
    <text evidence="2">The sequence shown here is derived from an EMBL/GenBank/DDBJ whole genome shotgun (WGS) entry which is preliminary data.</text>
</comment>
<organism evidence="2 3">
    <name type="scientific">Altererythrobacter ishigakiensis</name>
    <dbReference type="NCBI Taxonomy" id="476157"/>
    <lineage>
        <taxon>Bacteria</taxon>
        <taxon>Pseudomonadati</taxon>
        <taxon>Pseudomonadota</taxon>
        <taxon>Alphaproteobacteria</taxon>
        <taxon>Sphingomonadales</taxon>
        <taxon>Erythrobacteraceae</taxon>
        <taxon>Altererythrobacter</taxon>
    </lineage>
</organism>
<dbReference type="InterPro" id="IPR000073">
    <property type="entry name" value="AB_hydrolase_1"/>
</dbReference>
<dbReference type="STRING" id="476157.GCA_001663155_02434"/>
<dbReference type="Pfam" id="PF00561">
    <property type="entry name" value="Abhydrolase_1"/>
    <property type="match status" value="1"/>
</dbReference>
<reference evidence="2 3" key="1">
    <citation type="submission" date="2019-07" db="EMBL/GenBank/DDBJ databases">
        <title>Genomic Encyclopedia of Archaeal and Bacterial Type Strains, Phase II (KMG-II): from individual species to whole genera.</title>
        <authorList>
            <person name="Goeker M."/>
        </authorList>
    </citation>
    <scope>NUCLEOTIDE SEQUENCE [LARGE SCALE GENOMIC DNA]</scope>
    <source>
        <strain evidence="2 3">ATCC BAA-2084</strain>
    </source>
</reference>
<protein>
    <submittedName>
        <fullName evidence="2">Pimeloyl-ACP methyl ester carboxylesterase</fullName>
    </submittedName>
</protein>
<dbReference type="OrthoDB" id="9791366at2"/>
<feature type="domain" description="AB hydrolase-1" evidence="1">
    <location>
        <begin position="36"/>
        <end position="137"/>
    </location>
</feature>
<evidence type="ECO:0000313" key="2">
    <source>
        <dbReference type="EMBL" id="TWJ09287.1"/>
    </source>
</evidence>
<evidence type="ECO:0000259" key="1">
    <source>
        <dbReference type="Pfam" id="PF00561"/>
    </source>
</evidence>
<evidence type="ECO:0000313" key="3">
    <source>
        <dbReference type="Proteomes" id="UP000320547"/>
    </source>
</evidence>
<dbReference type="RefSeq" id="WP_067601660.1">
    <property type="nucleotide sequence ID" value="NZ_CP015963.1"/>
</dbReference>
<dbReference type="InterPro" id="IPR029058">
    <property type="entry name" value="AB_hydrolase_fold"/>
</dbReference>
<name>A0A562UUN7_9SPHN</name>
<gene>
    <name evidence="2" type="ORF">JN10_0917</name>
</gene>
<dbReference type="PANTHER" id="PTHR43194:SF2">
    <property type="entry name" value="PEROXISOMAL MEMBRANE PROTEIN LPX1"/>
    <property type="match status" value="1"/>
</dbReference>
<dbReference type="Proteomes" id="UP000320547">
    <property type="component" value="Unassembled WGS sequence"/>
</dbReference>
<dbReference type="AlphaFoldDB" id="A0A562UUN7"/>
<dbReference type="Gene3D" id="3.40.50.1820">
    <property type="entry name" value="alpha/beta hydrolase"/>
    <property type="match status" value="1"/>
</dbReference>
<dbReference type="PANTHER" id="PTHR43194">
    <property type="entry name" value="HYDROLASE ALPHA/BETA FOLD FAMILY"/>
    <property type="match status" value="1"/>
</dbReference>
<dbReference type="SUPFAM" id="SSF53474">
    <property type="entry name" value="alpha/beta-Hydrolases"/>
    <property type="match status" value="1"/>
</dbReference>
<dbReference type="PRINTS" id="PR00111">
    <property type="entry name" value="ABHYDROLASE"/>
</dbReference>